<dbReference type="AlphaFoldDB" id="A0A6C0D937"/>
<organism evidence="1">
    <name type="scientific">viral metagenome</name>
    <dbReference type="NCBI Taxonomy" id="1070528"/>
    <lineage>
        <taxon>unclassified sequences</taxon>
        <taxon>metagenomes</taxon>
        <taxon>organismal metagenomes</taxon>
    </lineage>
</organism>
<evidence type="ECO:0000313" key="1">
    <source>
        <dbReference type="EMBL" id="QHT12981.1"/>
    </source>
</evidence>
<name>A0A6C0D937_9ZZZZ</name>
<dbReference type="EMBL" id="MN739554">
    <property type="protein sequence ID" value="QHT12981.1"/>
    <property type="molecule type" value="Genomic_DNA"/>
</dbReference>
<proteinExistence type="predicted"/>
<accession>A0A6C0D937</accession>
<reference evidence="1" key="1">
    <citation type="journal article" date="2020" name="Nature">
        <title>Giant virus diversity and host interactions through global metagenomics.</title>
        <authorList>
            <person name="Schulz F."/>
            <person name="Roux S."/>
            <person name="Paez-Espino D."/>
            <person name="Jungbluth S."/>
            <person name="Walsh D.A."/>
            <person name="Denef V.J."/>
            <person name="McMahon K.D."/>
            <person name="Konstantinidis K.T."/>
            <person name="Eloe-Fadrosh E.A."/>
            <person name="Kyrpides N.C."/>
            <person name="Woyke T."/>
        </authorList>
    </citation>
    <scope>NUCLEOTIDE SEQUENCE</scope>
    <source>
        <strain evidence="1">GVMAG-M-3300023174-130</strain>
    </source>
</reference>
<protein>
    <submittedName>
        <fullName evidence="1">Uncharacterized protein</fullName>
    </submittedName>
</protein>
<sequence>MTTLNFTNIDCFNRMKQINELIGISDDFSIEKNKNVIFVYTPPKVGSTTLVSSIRLNACGKFTVLHIHNEIMLKILYNINDVKVIDIIYFNKYLGKNVKVIDIYRSPIEQKISTFFENIHSLHFNVPIENLNTFQVERLIKRFNQVFPYLKTNDHFRNNYNINVPEKFDYVNKYIHVNVKGIDFYKIRLIDSNEWNYILTKILDLNINIYIIKDYETDKKPLKDIFSIFKEKYRIPINLFETIENDENLNYYYSNYEKNRYLNMWRLKLNNQLVTTFTPEEYVFYMDIALDNQYMSEIQMEHYIDLGCLCNACCRKRARMLIRLKNGENVDEKINHIEAKMEYIQLKAKHMPVYIKKRQKSTFGNFNFRG</sequence>